<accession>A0A4Y8KQ81</accession>
<evidence type="ECO:0000313" key="2">
    <source>
        <dbReference type="Proteomes" id="UP000298218"/>
    </source>
</evidence>
<evidence type="ECO:0000313" key="1">
    <source>
        <dbReference type="EMBL" id="TFD81070.1"/>
    </source>
</evidence>
<comment type="caution">
    <text evidence="1">The sequence shown here is derived from an EMBL/GenBank/DDBJ whole genome shotgun (WGS) entry which is preliminary data.</text>
</comment>
<proteinExistence type="predicted"/>
<sequence>MAEITGWVPECEYPWQTQSADVVLMRSNLLNVPIALRIGIGIGMGKMRQNLSWAACYNAVTAAAEDI</sequence>
<name>A0A4Y8KQ81_9MICO</name>
<protein>
    <submittedName>
        <fullName evidence="1">Uncharacterized protein</fullName>
    </submittedName>
</protein>
<dbReference type="Proteomes" id="UP000298218">
    <property type="component" value="Unassembled WGS sequence"/>
</dbReference>
<gene>
    <name evidence="1" type="ORF">E3T53_03565</name>
</gene>
<dbReference type="RefSeq" id="WP_134171898.1">
    <property type="nucleotide sequence ID" value="NZ_SODI01000001.1"/>
</dbReference>
<reference evidence="1 2" key="1">
    <citation type="submission" date="2019-03" db="EMBL/GenBank/DDBJ databases">
        <title>Genomics of glacier-inhabiting Cryobacterium strains.</title>
        <authorList>
            <person name="Liu Q."/>
            <person name="Xin Y.-H."/>
        </authorList>
    </citation>
    <scope>NUCLEOTIDE SEQUENCE [LARGE SCALE GENOMIC DNA]</scope>
    <source>
        <strain evidence="1 2">CGMCC 1.4292</strain>
    </source>
</reference>
<keyword evidence="2" id="KW-1185">Reference proteome</keyword>
<dbReference type="EMBL" id="SOHQ01000012">
    <property type="protein sequence ID" value="TFD81070.1"/>
    <property type="molecule type" value="Genomic_DNA"/>
</dbReference>
<dbReference type="AlphaFoldDB" id="A0A4Y8KQ81"/>
<organism evidence="1 2">
    <name type="scientific">Cryobacterium psychrophilum</name>
    <dbReference type="NCBI Taxonomy" id="41988"/>
    <lineage>
        <taxon>Bacteria</taxon>
        <taxon>Bacillati</taxon>
        <taxon>Actinomycetota</taxon>
        <taxon>Actinomycetes</taxon>
        <taxon>Micrococcales</taxon>
        <taxon>Microbacteriaceae</taxon>
        <taxon>Cryobacterium</taxon>
    </lineage>
</organism>